<sequence>VEAALELLPTLHCSPAITVRMLGTQGDTLGG</sequence>
<feature type="non-terminal residue" evidence="1">
    <location>
        <position position="1"/>
    </location>
</feature>
<proteinExistence type="predicted"/>
<organism evidence="1">
    <name type="scientific">marine metagenome</name>
    <dbReference type="NCBI Taxonomy" id="408172"/>
    <lineage>
        <taxon>unclassified sequences</taxon>
        <taxon>metagenomes</taxon>
        <taxon>ecological metagenomes</taxon>
    </lineage>
</organism>
<dbReference type="AlphaFoldDB" id="A0A381XVW2"/>
<protein>
    <submittedName>
        <fullName evidence="1">Uncharacterized protein</fullName>
    </submittedName>
</protein>
<accession>A0A381XVW2</accession>
<evidence type="ECO:0000313" key="1">
    <source>
        <dbReference type="EMBL" id="SVA68919.1"/>
    </source>
</evidence>
<name>A0A381XVW2_9ZZZZ</name>
<gene>
    <name evidence="1" type="ORF">METZ01_LOCUS121773</name>
</gene>
<reference evidence="1" key="1">
    <citation type="submission" date="2018-05" db="EMBL/GenBank/DDBJ databases">
        <authorList>
            <person name="Lanie J.A."/>
            <person name="Ng W.-L."/>
            <person name="Kazmierczak K.M."/>
            <person name="Andrzejewski T.M."/>
            <person name="Davidsen T.M."/>
            <person name="Wayne K.J."/>
            <person name="Tettelin H."/>
            <person name="Glass J.I."/>
            <person name="Rusch D."/>
            <person name="Podicherti R."/>
            <person name="Tsui H.-C.T."/>
            <person name="Winkler M.E."/>
        </authorList>
    </citation>
    <scope>NUCLEOTIDE SEQUENCE</scope>
</reference>
<dbReference type="EMBL" id="UINC01016576">
    <property type="protein sequence ID" value="SVA68919.1"/>
    <property type="molecule type" value="Genomic_DNA"/>
</dbReference>